<dbReference type="Proteomes" id="UP000593561">
    <property type="component" value="Unassembled WGS sequence"/>
</dbReference>
<gene>
    <name evidence="2" type="ORF">Godav_006390</name>
</gene>
<dbReference type="PANTHER" id="PTHR48464:SF1">
    <property type="entry name" value="MYB_SANT-LIKE DOMAIN-CONTAINING PROTEIN"/>
    <property type="match status" value="1"/>
</dbReference>
<dbReference type="AlphaFoldDB" id="A0A7J8S428"/>
<evidence type="ECO:0000313" key="3">
    <source>
        <dbReference type="Proteomes" id="UP000593561"/>
    </source>
</evidence>
<dbReference type="EMBL" id="JABFAC010000008">
    <property type="protein sequence ID" value="MBA0620695.1"/>
    <property type="molecule type" value="Genomic_DNA"/>
</dbReference>
<keyword evidence="3" id="KW-1185">Reference proteome</keyword>
<dbReference type="PANTHER" id="PTHR48464">
    <property type="match status" value="1"/>
</dbReference>
<sequence>MSDFSQSTTTSSQNSRGIKRKWVLKEDAVLVVCMVDLHNVGTFNADTRFKAGYLNELKRMLEKSHKEAGEFRHHSFPYYDQITSIYTKNRATRKNAQTTTDIVEEIDAEDVATTKNPEKGSTYHGCKVDTSLNEMDVSVTQSKSLKPNQDDSTFLKKEKKKRFLM</sequence>
<comment type="caution">
    <text evidence="2">The sequence shown here is derived from an EMBL/GenBank/DDBJ whole genome shotgun (WGS) entry which is preliminary data.</text>
</comment>
<feature type="compositionally biased region" description="Polar residues" evidence="1">
    <location>
        <begin position="140"/>
        <end position="152"/>
    </location>
</feature>
<evidence type="ECO:0000313" key="2">
    <source>
        <dbReference type="EMBL" id="MBA0620695.1"/>
    </source>
</evidence>
<proteinExistence type="predicted"/>
<protein>
    <recommendedName>
        <fullName evidence="4">Myb/SANT-like domain-containing protein</fullName>
    </recommendedName>
</protein>
<evidence type="ECO:0008006" key="4">
    <source>
        <dbReference type="Google" id="ProtNLM"/>
    </source>
</evidence>
<feature type="region of interest" description="Disordered" evidence="1">
    <location>
        <begin position="140"/>
        <end position="165"/>
    </location>
</feature>
<reference evidence="2 3" key="1">
    <citation type="journal article" date="2019" name="Genome Biol. Evol.">
        <title>Insights into the evolution of the New World diploid cottons (Gossypium, subgenus Houzingenia) based on genome sequencing.</title>
        <authorList>
            <person name="Grover C.E."/>
            <person name="Arick M.A. 2nd"/>
            <person name="Thrash A."/>
            <person name="Conover J.L."/>
            <person name="Sanders W.S."/>
            <person name="Peterson D.G."/>
            <person name="Frelichowski J.E."/>
            <person name="Scheffler J.A."/>
            <person name="Scheffler B.E."/>
            <person name="Wendel J.F."/>
        </authorList>
    </citation>
    <scope>NUCLEOTIDE SEQUENCE [LARGE SCALE GENOMIC DNA]</scope>
    <source>
        <strain evidence="2">27</strain>
        <tissue evidence="2">Leaf</tissue>
    </source>
</reference>
<accession>A0A7J8S428</accession>
<organism evidence="2 3">
    <name type="scientific">Gossypium davidsonii</name>
    <name type="common">Davidson's cotton</name>
    <name type="synonym">Gossypium klotzschianum subsp. davidsonii</name>
    <dbReference type="NCBI Taxonomy" id="34287"/>
    <lineage>
        <taxon>Eukaryota</taxon>
        <taxon>Viridiplantae</taxon>
        <taxon>Streptophyta</taxon>
        <taxon>Embryophyta</taxon>
        <taxon>Tracheophyta</taxon>
        <taxon>Spermatophyta</taxon>
        <taxon>Magnoliopsida</taxon>
        <taxon>eudicotyledons</taxon>
        <taxon>Gunneridae</taxon>
        <taxon>Pentapetalae</taxon>
        <taxon>rosids</taxon>
        <taxon>malvids</taxon>
        <taxon>Malvales</taxon>
        <taxon>Malvaceae</taxon>
        <taxon>Malvoideae</taxon>
        <taxon>Gossypium</taxon>
    </lineage>
</organism>
<name>A0A7J8S428_GOSDV</name>
<evidence type="ECO:0000256" key="1">
    <source>
        <dbReference type="SAM" id="MobiDB-lite"/>
    </source>
</evidence>